<accession>A0A380MB53</accession>
<dbReference type="GO" id="GO:0030288">
    <property type="term" value="C:outer membrane-bounded periplasmic space"/>
    <property type="evidence" value="ECO:0007669"/>
    <property type="project" value="TreeGrafter"/>
</dbReference>
<dbReference type="GO" id="GO:0008768">
    <property type="term" value="F:UDP-sugar diphosphatase activity"/>
    <property type="evidence" value="ECO:0007669"/>
    <property type="project" value="TreeGrafter"/>
</dbReference>
<proteinExistence type="inferred from homology"/>
<dbReference type="Pfam" id="PF02872">
    <property type="entry name" value="5_nucleotid_C"/>
    <property type="match status" value="1"/>
</dbReference>
<dbReference type="InterPro" id="IPR008334">
    <property type="entry name" value="5'-Nucleotdase_C"/>
</dbReference>
<dbReference type="RefSeq" id="WP_115324293.1">
    <property type="nucleotide sequence ID" value="NZ_CP033905.1"/>
</dbReference>
<dbReference type="SUPFAM" id="SSF56300">
    <property type="entry name" value="Metallo-dependent phosphatases"/>
    <property type="match status" value="1"/>
</dbReference>
<dbReference type="PRINTS" id="PR01607">
    <property type="entry name" value="APYRASEFAMLY"/>
</dbReference>
<dbReference type="NCBIfam" id="TIGR01167">
    <property type="entry name" value="LPXTG_anchor"/>
    <property type="match status" value="1"/>
</dbReference>
<keyword evidence="1" id="KW-0547">Nucleotide-binding</keyword>
<organism evidence="3 4">
    <name type="scientific">Trueperella pyogenes</name>
    <dbReference type="NCBI Taxonomy" id="1661"/>
    <lineage>
        <taxon>Bacteria</taxon>
        <taxon>Bacillati</taxon>
        <taxon>Actinomycetota</taxon>
        <taxon>Actinomycetes</taxon>
        <taxon>Actinomycetales</taxon>
        <taxon>Actinomycetaceae</taxon>
        <taxon>Trueperella</taxon>
    </lineage>
</organism>
<dbReference type="GO" id="GO:0000166">
    <property type="term" value="F:nucleotide binding"/>
    <property type="evidence" value="ECO:0007669"/>
    <property type="project" value="UniProtKB-KW"/>
</dbReference>
<dbReference type="AlphaFoldDB" id="A0A380MB53"/>
<feature type="domain" description="5'-Nucleotidase C-terminal" evidence="2">
    <location>
        <begin position="381"/>
        <end position="538"/>
    </location>
</feature>
<evidence type="ECO:0000313" key="3">
    <source>
        <dbReference type="EMBL" id="AZR07368.1"/>
    </source>
</evidence>
<dbReference type="GO" id="GO:0009166">
    <property type="term" value="P:nucleotide catabolic process"/>
    <property type="evidence" value="ECO:0007669"/>
    <property type="project" value="InterPro"/>
</dbReference>
<evidence type="ECO:0000313" key="4">
    <source>
        <dbReference type="Proteomes" id="UP000275951"/>
    </source>
</evidence>
<dbReference type="Proteomes" id="UP000275951">
    <property type="component" value="Chromosome"/>
</dbReference>
<name>A0A380MB53_9ACTO</name>
<dbReference type="InterPro" id="IPR029052">
    <property type="entry name" value="Metallo-depent_PP-like"/>
</dbReference>
<dbReference type="PANTHER" id="PTHR11575">
    <property type="entry name" value="5'-NUCLEOTIDASE-RELATED"/>
    <property type="match status" value="1"/>
</dbReference>
<evidence type="ECO:0000256" key="1">
    <source>
        <dbReference type="RuleBase" id="RU362119"/>
    </source>
</evidence>
<evidence type="ECO:0000259" key="2">
    <source>
        <dbReference type="Pfam" id="PF02872"/>
    </source>
</evidence>
<reference evidence="3 4" key="1">
    <citation type="submission" date="2018-11" db="EMBL/GenBank/DDBJ databases">
        <title>Multidrug-resistant genes are associated with an 42-kb island TGI1 carrying a complex class 1 integron in a Trueperella pyogenes.</title>
        <authorList>
            <person name="Dong W."/>
        </authorList>
    </citation>
    <scope>NUCLEOTIDE SEQUENCE [LARGE SCALE GENOMIC DNA]</scope>
    <source>
        <strain evidence="3 4">TP4</strain>
    </source>
</reference>
<dbReference type="Gene3D" id="3.90.780.10">
    <property type="entry name" value="5'-Nucleotidase, C-terminal domain"/>
    <property type="match status" value="1"/>
</dbReference>
<dbReference type="InterPro" id="IPR006179">
    <property type="entry name" value="5_nucleotidase/apyrase"/>
</dbReference>
<dbReference type="SUPFAM" id="SSF55816">
    <property type="entry name" value="5'-nucleotidase (syn. UDP-sugar hydrolase), C-terminal domain"/>
    <property type="match status" value="1"/>
</dbReference>
<protein>
    <submittedName>
        <fullName evidence="3">Bifunctional metallophosphatase/5'-nucleotidase</fullName>
    </submittedName>
</protein>
<dbReference type="InterPro" id="IPR036907">
    <property type="entry name" value="5'-Nucleotdase_C_sf"/>
</dbReference>
<dbReference type="EMBL" id="CP033905">
    <property type="protein sequence ID" value="AZR07368.1"/>
    <property type="molecule type" value="Genomic_DNA"/>
</dbReference>
<keyword evidence="1" id="KW-0378">Hydrolase</keyword>
<feature type="chain" id="PRO_5041746437" evidence="1">
    <location>
        <begin position="26"/>
        <end position="760"/>
    </location>
</feature>
<dbReference type="Gene3D" id="3.60.21.10">
    <property type="match status" value="1"/>
</dbReference>
<dbReference type="GO" id="GO:0008253">
    <property type="term" value="F:5'-nucleotidase activity"/>
    <property type="evidence" value="ECO:0007669"/>
    <property type="project" value="TreeGrafter"/>
</dbReference>
<comment type="similarity">
    <text evidence="1">Belongs to the 5'-nucleotidase family.</text>
</comment>
<keyword evidence="1" id="KW-0732">Signal</keyword>
<sequence>MRIFKLAMAVVGACAVVASPLVANAAPTPPDAAKSSDIAQLDLYTLTDVHGHIELVVDKKKNTPQEAGLEKVGCFLDDVRAKKPDSSFTLLGDNIGASPFTSGSLKDNPTIEALNVLKPVASTIGNHELDLGQEVFKQRVDGSNKKEYAQVTFPYLGANVDGLGQWTNDAGATVPYLGDYKVWTAPESKVKVAFIGAIAEDVPYKLSPDATKGMKFHNPIEKINTLAAKIKSEGIAEVVVAMLDDDVKNNFPLMGQHVDAIMGGDTHVPYEFDAVDSKVKLTNAANPLLAGVASGSYTDNMGLISISYDKAAKKVVKADAKLIGAPVMAACDSAKSESAKAIKTIVDKAVQDSKVAGAKPIVEGVKAEFRRGVFAASAGENPDKGSNRGIESSLGDLVADAMRAQVVTHDGKPADIGVINAGGMREDLIPVNGKITYADTFAVMPFSNEIGYVTITGANFVKALEQQWKTNLNSQNSRPMLKLGLSSNVRYTYDPTKPFGQRITSVMINDAPIDMDKKYVVGSVTFLLAGGDSFDALTTGGPAVTSGNLDRDKFNDYLKSLKPEDLKPRAAKSSIGITLDRNEVKNGESVKVSLRGLSFSEGPSITQKVTVSAGETSATAAVNNSLVEPNANNEKSIITTDGAGMATVEVPVKATCPAAGGPVRVPISVATDFATVVTANQGVNVKVNCDPVATGHDSQATAKADEAAPTSVKPTTAATQVSTSGQRLAHTGASVIALTIGGIALLILGGGVAIAARRRH</sequence>
<dbReference type="PANTHER" id="PTHR11575:SF24">
    <property type="entry name" value="5'-NUCLEOTIDASE"/>
    <property type="match status" value="1"/>
</dbReference>
<feature type="signal peptide" evidence="1">
    <location>
        <begin position="1"/>
        <end position="25"/>
    </location>
</feature>
<gene>
    <name evidence="3" type="ORF">EBQ10_08780</name>
</gene>